<dbReference type="Pfam" id="PF10421">
    <property type="entry name" value="OAS1_C"/>
    <property type="match status" value="1"/>
</dbReference>
<sequence>GLFDRACSSEEVNLLIHDELQPDEGFHGLYDEAIDSLEKKLRKVLPNTFYGIHSFIEVSGETALQPQIEKDAGIIAGSIAKGTALKNDSDLNCVMITKNIKDASQLKAKLPDVLRDLKKRLGSSMGVRWKLTLKEKTPFSLVFNMSRHSNPKDTITVAVLPTFEANVEGNNGEKFYKEMLSDTKENWPYYSAALVKIQRDFVKKRPASVKDLIRMVKYWRKTYIPQSGSKHVPPSYLLELLTIQAWENANPLNPPESFDMKIGFKAVMEVLKNHESLRVSWEDYYRRDLIPNSLLKKAYIIDPASPINNLYARVNCWDEVQKVAEETMRKPLLRDVRVTFNWG</sequence>
<dbReference type="SUPFAM" id="SSF81301">
    <property type="entry name" value="Nucleotidyltransferase"/>
    <property type="match status" value="1"/>
</dbReference>
<dbReference type="Gene3D" id="3.30.460.10">
    <property type="entry name" value="Beta Polymerase, domain 2"/>
    <property type="match status" value="1"/>
</dbReference>
<comment type="caution">
    <text evidence="3">The sequence shown here is derived from an EMBL/GenBank/DDBJ whole genome shotgun (WGS) entry which is preliminary data.</text>
</comment>
<dbReference type="PROSITE" id="PS50152">
    <property type="entry name" value="25A_SYNTH_3"/>
    <property type="match status" value="1"/>
</dbReference>
<dbReference type="PANTHER" id="PTHR11258">
    <property type="entry name" value="2-5 OLIGOADENYLATE SYNTHETASE"/>
    <property type="match status" value="1"/>
</dbReference>
<evidence type="ECO:0000313" key="3">
    <source>
        <dbReference type="EMBL" id="CAH3113463.1"/>
    </source>
</evidence>
<dbReference type="Gene3D" id="1.10.1410.20">
    <property type="entry name" value="2'-5'-oligoadenylate synthetase 1, domain 2"/>
    <property type="match status" value="1"/>
</dbReference>
<dbReference type="PANTHER" id="PTHR11258:SF11">
    <property type="entry name" value="C2H2-TYPE DOMAIN-CONTAINING PROTEIN"/>
    <property type="match status" value="1"/>
</dbReference>
<keyword evidence="4" id="KW-1185">Reference proteome</keyword>
<dbReference type="SUPFAM" id="SSF81631">
    <property type="entry name" value="PAP/OAS1 substrate-binding domain"/>
    <property type="match status" value="1"/>
</dbReference>
<feature type="non-terminal residue" evidence="3">
    <location>
        <position position="1"/>
    </location>
</feature>
<dbReference type="InterPro" id="IPR043519">
    <property type="entry name" value="NT_sf"/>
</dbReference>
<reference evidence="3 4" key="1">
    <citation type="submission" date="2022-05" db="EMBL/GenBank/DDBJ databases">
        <authorList>
            <consortium name="Genoscope - CEA"/>
            <person name="William W."/>
        </authorList>
    </citation>
    <scope>NUCLEOTIDE SEQUENCE [LARGE SCALE GENOMIC DNA]</scope>
</reference>
<protein>
    <recommendedName>
        <fullName evidence="2">2'-5'-oligoadenylate synthetase 1 domain-containing protein</fullName>
    </recommendedName>
</protein>
<dbReference type="EMBL" id="CALNXK010000026">
    <property type="protein sequence ID" value="CAH3113463.1"/>
    <property type="molecule type" value="Genomic_DNA"/>
</dbReference>
<evidence type="ECO:0000313" key="4">
    <source>
        <dbReference type="Proteomes" id="UP001159405"/>
    </source>
</evidence>
<gene>
    <name evidence="3" type="ORF">PLOB_00022116</name>
</gene>
<accession>A0ABN8NKY4</accession>
<evidence type="ECO:0000259" key="2">
    <source>
        <dbReference type="Pfam" id="PF10421"/>
    </source>
</evidence>
<proteinExistence type="inferred from homology"/>
<feature type="domain" description="2'-5'-oligoadenylate synthetase 1" evidence="2">
    <location>
        <begin position="174"/>
        <end position="335"/>
    </location>
</feature>
<name>A0ABN8NKY4_9CNID</name>
<dbReference type="Proteomes" id="UP001159405">
    <property type="component" value="Unassembled WGS sequence"/>
</dbReference>
<evidence type="ECO:0000256" key="1">
    <source>
        <dbReference type="ARBA" id="ARBA00009526"/>
    </source>
</evidence>
<dbReference type="InterPro" id="IPR018952">
    <property type="entry name" value="2-5-oligoAdlate_synth_1_dom2/C"/>
</dbReference>
<organism evidence="3 4">
    <name type="scientific">Porites lobata</name>
    <dbReference type="NCBI Taxonomy" id="104759"/>
    <lineage>
        <taxon>Eukaryota</taxon>
        <taxon>Metazoa</taxon>
        <taxon>Cnidaria</taxon>
        <taxon>Anthozoa</taxon>
        <taxon>Hexacorallia</taxon>
        <taxon>Scleractinia</taxon>
        <taxon>Fungiina</taxon>
        <taxon>Poritidae</taxon>
        <taxon>Porites</taxon>
    </lineage>
</organism>
<comment type="similarity">
    <text evidence="1">Belongs to the 2-5A synthase family.</text>
</comment>